<keyword evidence="11" id="KW-1185">Reference proteome</keyword>
<comment type="caution">
    <text evidence="10">The sequence shown here is derived from an EMBL/GenBank/DDBJ whole genome shotgun (WGS) entry which is preliminary data.</text>
</comment>
<name>V7I6V3_9CLOT</name>
<evidence type="ECO:0000256" key="1">
    <source>
        <dbReference type="ARBA" id="ARBA00004970"/>
    </source>
</evidence>
<evidence type="ECO:0000256" key="6">
    <source>
        <dbReference type="ARBA" id="ARBA00023102"/>
    </source>
</evidence>
<dbReference type="OrthoDB" id="9775255at2"/>
<dbReference type="SUPFAM" id="SSF89550">
    <property type="entry name" value="PHP domain-like"/>
    <property type="match status" value="1"/>
</dbReference>
<feature type="domain" description="PHP" evidence="9">
    <location>
        <begin position="12"/>
        <end position="196"/>
    </location>
</feature>
<dbReference type="InterPro" id="IPR004013">
    <property type="entry name" value="PHP_dom"/>
</dbReference>
<evidence type="ECO:0000256" key="5">
    <source>
        <dbReference type="ARBA" id="ARBA00022801"/>
    </source>
</evidence>
<sequence>MARMLYKDIYFDTHCHTEFSFDSSMSIEGAMAKAASLGIGLVTTEHVDLNNMDVGGFEINFDIDSYFREYAGKRGETLLLGIETGIDMENIEKNRWMVEDHPFDMVIGSMHSMKHLDVSRPSDFREMTAAEFYRDYLKETARTVAANPFIDTLAHLDYPSRYLRLSPRNVRYNDAKMEFDELFDVLVSNDITLELNLRRPLQGDVLESLRSILEGYRSCGGRFVTLGSDAHNTDQIGANFREGLVLLKETGLAPCTYQERTRILYSGW</sequence>
<dbReference type="EC" id="3.1.3.15" evidence="3 8"/>
<evidence type="ECO:0000256" key="3">
    <source>
        <dbReference type="ARBA" id="ARBA00013085"/>
    </source>
</evidence>
<evidence type="ECO:0000259" key="9">
    <source>
        <dbReference type="Pfam" id="PF02811"/>
    </source>
</evidence>
<dbReference type="RefSeq" id="WP_023389017.1">
    <property type="nucleotide sequence ID" value="NZ_AXUN02000046.1"/>
</dbReference>
<dbReference type="GO" id="GO:0004401">
    <property type="term" value="F:histidinol-phosphatase activity"/>
    <property type="evidence" value="ECO:0007669"/>
    <property type="project" value="UniProtKB-UniRule"/>
</dbReference>
<evidence type="ECO:0000313" key="10">
    <source>
        <dbReference type="EMBL" id="ETA81950.1"/>
    </source>
</evidence>
<dbReference type="GO" id="GO:0005737">
    <property type="term" value="C:cytoplasm"/>
    <property type="evidence" value="ECO:0007669"/>
    <property type="project" value="TreeGrafter"/>
</dbReference>
<keyword evidence="5 8" id="KW-0378">Hydrolase</keyword>
<evidence type="ECO:0000256" key="7">
    <source>
        <dbReference type="ARBA" id="ARBA00049158"/>
    </source>
</evidence>
<comment type="catalytic activity">
    <reaction evidence="7 8">
        <text>L-histidinol phosphate + H2O = L-histidinol + phosphate</text>
        <dbReference type="Rhea" id="RHEA:14465"/>
        <dbReference type="ChEBI" id="CHEBI:15377"/>
        <dbReference type="ChEBI" id="CHEBI:43474"/>
        <dbReference type="ChEBI" id="CHEBI:57699"/>
        <dbReference type="ChEBI" id="CHEBI:57980"/>
        <dbReference type="EC" id="3.1.3.15"/>
    </reaction>
</comment>
<dbReference type="PANTHER" id="PTHR21039">
    <property type="entry name" value="HISTIDINOL PHOSPHATASE-RELATED"/>
    <property type="match status" value="1"/>
</dbReference>
<dbReference type="STRING" id="994573.T472_0203055"/>
<organism evidence="10 11">
    <name type="scientific">Youngiibacter fragilis 232.1</name>
    <dbReference type="NCBI Taxonomy" id="994573"/>
    <lineage>
        <taxon>Bacteria</taxon>
        <taxon>Bacillati</taxon>
        <taxon>Bacillota</taxon>
        <taxon>Clostridia</taxon>
        <taxon>Eubacteriales</taxon>
        <taxon>Clostridiaceae</taxon>
        <taxon>Youngiibacter</taxon>
    </lineage>
</organism>
<keyword evidence="4 8" id="KW-0028">Amino-acid biosynthesis</keyword>
<dbReference type="UniPathway" id="UPA00031">
    <property type="reaction ID" value="UER00013"/>
</dbReference>
<evidence type="ECO:0000313" key="11">
    <source>
        <dbReference type="Proteomes" id="UP000017747"/>
    </source>
</evidence>
<reference evidence="10 11" key="1">
    <citation type="journal article" date="2014" name="Genome Announc.">
        <title>Genome Sequence of Youngiibacter fragilis, the Type Strain of the Genus Youngiibacter.</title>
        <authorList>
            <person name="Wawrik C.B."/>
            <person name="Callaghan A.V."/>
            <person name="Stamps B.W."/>
            <person name="Wawrik B."/>
        </authorList>
    </citation>
    <scope>NUCLEOTIDE SEQUENCE [LARGE SCALE GENOMIC DNA]</scope>
    <source>
        <strain evidence="10 11">232.1</strain>
    </source>
</reference>
<comment type="similarity">
    <text evidence="2 8">Belongs to the PHP hydrolase family. HisK subfamily.</text>
</comment>
<evidence type="ECO:0000256" key="2">
    <source>
        <dbReference type="ARBA" id="ARBA00009152"/>
    </source>
</evidence>
<dbReference type="AlphaFoldDB" id="V7I6V3"/>
<evidence type="ECO:0000256" key="8">
    <source>
        <dbReference type="RuleBase" id="RU366003"/>
    </source>
</evidence>
<proteinExistence type="inferred from homology"/>
<dbReference type="Pfam" id="PF02811">
    <property type="entry name" value="PHP"/>
    <property type="match status" value="1"/>
</dbReference>
<dbReference type="Proteomes" id="UP000017747">
    <property type="component" value="Unassembled WGS sequence"/>
</dbReference>
<keyword evidence="6 8" id="KW-0368">Histidine biosynthesis</keyword>
<dbReference type="EMBL" id="AXUN02000046">
    <property type="protein sequence ID" value="ETA81950.1"/>
    <property type="molecule type" value="Genomic_DNA"/>
</dbReference>
<dbReference type="Gene3D" id="3.20.20.140">
    <property type="entry name" value="Metal-dependent hydrolases"/>
    <property type="match status" value="1"/>
</dbReference>
<dbReference type="InterPro" id="IPR010140">
    <property type="entry name" value="Histidinol_P_phosphatase_HisJ"/>
</dbReference>
<dbReference type="InterPro" id="IPR016195">
    <property type="entry name" value="Pol/histidinol_Pase-like"/>
</dbReference>
<protein>
    <recommendedName>
        <fullName evidence="3 8">Histidinol-phosphatase</fullName>
        <shortName evidence="8">HolPase</shortName>
        <ecNumber evidence="3 8">3.1.3.15</ecNumber>
    </recommendedName>
</protein>
<comment type="pathway">
    <text evidence="1 8">Amino-acid biosynthesis; L-histidine biosynthesis; L-histidine from 5-phospho-alpha-D-ribose 1-diphosphate: step 8/9.</text>
</comment>
<dbReference type="PANTHER" id="PTHR21039:SF0">
    <property type="entry name" value="HISTIDINOL-PHOSPHATASE"/>
    <property type="match status" value="1"/>
</dbReference>
<accession>V7I6V3</accession>
<dbReference type="eggNOG" id="COG1387">
    <property type="taxonomic scope" value="Bacteria"/>
</dbReference>
<gene>
    <name evidence="10" type="ORF">T472_0203055</name>
</gene>
<dbReference type="GO" id="GO:0000105">
    <property type="term" value="P:L-histidine biosynthetic process"/>
    <property type="evidence" value="ECO:0007669"/>
    <property type="project" value="UniProtKB-UniRule"/>
</dbReference>
<evidence type="ECO:0000256" key="4">
    <source>
        <dbReference type="ARBA" id="ARBA00022605"/>
    </source>
</evidence>